<evidence type="ECO:0000313" key="2">
    <source>
        <dbReference type="EMBL" id="CAF1280687.1"/>
    </source>
</evidence>
<gene>
    <name evidence="2" type="ORF">GPM918_LOCUS27544</name>
    <name evidence="3" type="ORF">SRO942_LOCUS27880</name>
</gene>
<organism evidence="2 4">
    <name type="scientific">Didymodactylos carnosus</name>
    <dbReference type="NCBI Taxonomy" id="1234261"/>
    <lineage>
        <taxon>Eukaryota</taxon>
        <taxon>Metazoa</taxon>
        <taxon>Spiralia</taxon>
        <taxon>Gnathifera</taxon>
        <taxon>Rotifera</taxon>
        <taxon>Eurotatoria</taxon>
        <taxon>Bdelloidea</taxon>
        <taxon>Philodinida</taxon>
        <taxon>Philodinidae</taxon>
        <taxon>Didymodactylos</taxon>
    </lineage>
</organism>
<dbReference type="InterPro" id="IPR015940">
    <property type="entry name" value="UBA"/>
</dbReference>
<evidence type="ECO:0000313" key="3">
    <source>
        <dbReference type="EMBL" id="CAF4075685.1"/>
    </source>
</evidence>
<dbReference type="Proteomes" id="UP000663829">
    <property type="component" value="Unassembled WGS sequence"/>
</dbReference>
<accession>A0A815C193</accession>
<name>A0A815C193_9BILA</name>
<feature type="non-terminal residue" evidence="2">
    <location>
        <position position="1"/>
    </location>
</feature>
<sequence>DNATTTTSMNTTSSAPPPSSVIQGLLDQMHDMGLVDDGKNLEALEASNWSLQSAIDILLNDI</sequence>
<reference evidence="2" key="1">
    <citation type="submission" date="2021-02" db="EMBL/GenBank/DDBJ databases">
        <authorList>
            <person name="Nowell W R."/>
        </authorList>
    </citation>
    <scope>NUCLEOTIDE SEQUENCE</scope>
</reference>
<proteinExistence type="predicted"/>
<protein>
    <recommendedName>
        <fullName evidence="1">UBA domain-containing protein</fullName>
    </recommendedName>
</protein>
<dbReference type="EMBL" id="CAJNOQ010011603">
    <property type="protein sequence ID" value="CAF1280687.1"/>
    <property type="molecule type" value="Genomic_DNA"/>
</dbReference>
<dbReference type="EMBL" id="CAJOBC010027732">
    <property type="protein sequence ID" value="CAF4075685.1"/>
    <property type="molecule type" value="Genomic_DNA"/>
</dbReference>
<dbReference type="Proteomes" id="UP000681722">
    <property type="component" value="Unassembled WGS sequence"/>
</dbReference>
<dbReference type="SUPFAM" id="SSF46934">
    <property type="entry name" value="UBA-like"/>
    <property type="match status" value="1"/>
</dbReference>
<dbReference type="AlphaFoldDB" id="A0A815C193"/>
<feature type="domain" description="UBA" evidence="1">
    <location>
        <begin position="16"/>
        <end position="61"/>
    </location>
</feature>
<keyword evidence="4" id="KW-1185">Reference proteome</keyword>
<dbReference type="PROSITE" id="PS50030">
    <property type="entry name" value="UBA"/>
    <property type="match status" value="1"/>
</dbReference>
<dbReference type="OrthoDB" id="10016665at2759"/>
<evidence type="ECO:0000259" key="1">
    <source>
        <dbReference type="PROSITE" id="PS50030"/>
    </source>
</evidence>
<dbReference type="Gene3D" id="1.10.8.10">
    <property type="entry name" value="DNA helicase RuvA subunit, C-terminal domain"/>
    <property type="match status" value="1"/>
</dbReference>
<comment type="caution">
    <text evidence="2">The sequence shown here is derived from an EMBL/GenBank/DDBJ whole genome shotgun (WGS) entry which is preliminary data.</text>
</comment>
<dbReference type="InterPro" id="IPR009060">
    <property type="entry name" value="UBA-like_sf"/>
</dbReference>
<evidence type="ECO:0000313" key="4">
    <source>
        <dbReference type="Proteomes" id="UP000663829"/>
    </source>
</evidence>